<gene>
    <name evidence="6" type="ORF">Tsubulata_047508</name>
</gene>
<dbReference type="Pfam" id="PF04043">
    <property type="entry name" value="PMEI"/>
    <property type="match status" value="1"/>
</dbReference>
<dbReference type="SMART" id="SM00856">
    <property type="entry name" value="PMEI"/>
    <property type="match status" value="1"/>
</dbReference>
<accession>A0A9Q0JRW7</accession>
<protein>
    <recommendedName>
        <fullName evidence="5">Pectinesterase inhibitor domain-containing protein</fullName>
    </recommendedName>
</protein>
<evidence type="ECO:0000313" key="7">
    <source>
        <dbReference type="Proteomes" id="UP001141552"/>
    </source>
</evidence>
<dbReference type="EMBL" id="JAKUCV010000201">
    <property type="protein sequence ID" value="KAJ4850847.1"/>
    <property type="molecule type" value="Genomic_DNA"/>
</dbReference>
<keyword evidence="2" id="KW-1015">Disulfide bond</keyword>
<comment type="similarity">
    <text evidence="3">Belongs to the PMEI family.</text>
</comment>
<dbReference type="OrthoDB" id="1094948at2759"/>
<dbReference type="NCBIfam" id="TIGR01614">
    <property type="entry name" value="PME_inhib"/>
    <property type="match status" value="1"/>
</dbReference>
<feature type="chain" id="PRO_5040222727" description="Pectinesterase inhibitor domain-containing protein" evidence="4">
    <location>
        <begin position="28"/>
        <end position="181"/>
    </location>
</feature>
<dbReference type="SUPFAM" id="SSF101148">
    <property type="entry name" value="Plant invertase/pectin methylesterase inhibitor"/>
    <property type="match status" value="1"/>
</dbReference>
<proteinExistence type="inferred from homology"/>
<name>A0A9Q0JRW7_9ROSI</name>
<evidence type="ECO:0000256" key="4">
    <source>
        <dbReference type="SAM" id="SignalP"/>
    </source>
</evidence>
<reference evidence="6" key="1">
    <citation type="submission" date="2022-02" db="EMBL/GenBank/DDBJ databases">
        <authorList>
            <person name="Henning P.M."/>
            <person name="McCubbin A.G."/>
            <person name="Shore J.S."/>
        </authorList>
    </citation>
    <scope>NUCLEOTIDE SEQUENCE</scope>
    <source>
        <strain evidence="6">F60SS</strain>
        <tissue evidence="6">Leaves</tissue>
    </source>
</reference>
<feature type="signal peptide" evidence="4">
    <location>
        <begin position="1"/>
        <end position="27"/>
    </location>
</feature>
<comment type="caution">
    <text evidence="6">The sequence shown here is derived from an EMBL/GenBank/DDBJ whole genome shotgun (WGS) entry which is preliminary data.</text>
</comment>
<keyword evidence="7" id="KW-1185">Reference proteome</keyword>
<dbReference type="CDD" id="cd15797">
    <property type="entry name" value="PMEI"/>
    <property type="match status" value="1"/>
</dbReference>
<dbReference type="PANTHER" id="PTHR36710:SF1">
    <property type="entry name" value="F14J9.2 PROTEIN"/>
    <property type="match status" value="1"/>
</dbReference>
<dbReference type="InterPro" id="IPR034086">
    <property type="entry name" value="PMEI_plant"/>
</dbReference>
<dbReference type="Proteomes" id="UP001141552">
    <property type="component" value="Unassembled WGS sequence"/>
</dbReference>
<organism evidence="6 7">
    <name type="scientific">Turnera subulata</name>
    <dbReference type="NCBI Taxonomy" id="218843"/>
    <lineage>
        <taxon>Eukaryota</taxon>
        <taxon>Viridiplantae</taxon>
        <taxon>Streptophyta</taxon>
        <taxon>Embryophyta</taxon>
        <taxon>Tracheophyta</taxon>
        <taxon>Spermatophyta</taxon>
        <taxon>Magnoliopsida</taxon>
        <taxon>eudicotyledons</taxon>
        <taxon>Gunneridae</taxon>
        <taxon>Pentapetalae</taxon>
        <taxon>rosids</taxon>
        <taxon>fabids</taxon>
        <taxon>Malpighiales</taxon>
        <taxon>Passifloraceae</taxon>
        <taxon>Turnera</taxon>
    </lineage>
</organism>
<dbReference type="InterPro" id="IPR035513">
    <property type="entry name" value="Invertase/methylesterase_inhib"/>
</dbReference>
<evidence type="ECO:0000256" key="2">
    <source>
        <dbReference type="ARBA" id="ARBA00023157"/>
    </source>
</evidence>
<dbReference type="PANTHER" id="PTHR36710">
    <property type="entry name" value="PECTINESTERASE INHIBITOR-LIKE"/>
    <property type="match status" value="1"/>
</dbReference>
<dbReference type="AlphaFoldDB" id="A0A9Q0JRW7"/>
<sequence length="181" mass="20450">MPSLLHSQRNFVVFIVFMLLFIHSAHGIDPTQEWIDKICFQTLNYGFCSKTFEDNLKSPSTDILGLAELTIELVLKNATNTFTYTWTILNSATTSPKVKPVLAGCVKDYQTILKDFLLASKDFTRKRYKKMVARESAAVKPIDKCESGFSHKSSFSFLGERNEQLRILISMSVIAGGYVAY</sequence>
<evidence type="ECO:0000256" key="1">
    <source>
        <dbReference type="ARBA" id="ARBA00022729"/>
    </source>
</evidence>
<dbReference type="Gene3D" id="1.20.140.40">
    <property type="entry name" value="Invertase/pectin methylesterase inhibitor family protein"/>
    <property type="match status" value="1"/>
</dbReference>
<evidence type="ECO:0000259" key="5">
    <source>
        <dbReference type="SMART" id="SM00856"/>
    </source>
</evidence>
<keyword evidence="1 4" id="KW-0732">Signal</keyword>
<evidence type="ECO:0000313" key="6">
    <source>
        <dbReference type="EMBL" id="KAJ4850847.1"/>
    </source>
</evidence>
<feature type="domain" description="Pectinesterase inhibitor" evidence="5">
    <location>
        <begin position="30"/>
        <end position="175"/>
    </location>
</feature>
<dbReference type="InterPro" id="IPR006501">
    <property type="entry name" value="Pectinesterase_inhib_dom"/>
</dbReference>
<reference evidence="6" key="2">
    <citation type="journal article" date="2023" name="Plants (Basel)">
        <title>Annotation of the Turnera subulata (Passifloraceae) Draft Genome Reveals the S-Locus Evolved after the Divergence of Turneroideae from Passifloroideae in a Stepwise Manner.</title>
        <authorList>
            <person name="Henning P.M."/>
            <person name="Roalson E.H."/>
            <person name="Mir W."/>
            <person name="McCubbin A.G."/>
            <person name="Shore J.S."/>
        </authorList>
    </citation>
    <scope>NUCLEOTIDE SEQUENCE</scope>
    <source>
        <strain evidence="6">F60SS</strain>
    </source>
</reference>
<dbReference type="InterPro" id="IPR052421">
    <property type="entry name" value="PCW_Enzyme_Inhibitor"/>
</dbReference>
<dbReference type="GO" id="GO:0046910">
    <property type="term" value="F:pectinesterase inhibitor activity"/>
    <property type="evidence" value="ECO:0007669"/>
    <property type="project" value="InterPro"/>
</dbReference>
<evidence type="ECO:0000256" key="3">
    <source>
        <dbReference type="ARBA" id="ARBA00038471"/>
    </source>
</evidence>